<organism evidence="3">
    <name type="scientific">mine drainage metagenome</name>
    <dbReference type="NCBI Taxonomy" id="410659"/>
    <lineage>
        <taxon>unclassified sequences</taxon>
        <taxon>metagenomes</taxon>
        <taxon>ecological metagenomes</taxon>
    </lineage>
</organism>
<dbReference type="InterPro" id="IPR055170">
    <property type="entry name" value="GFO_IDH_MocA-like_dom"/>
</dbReference>
<evidence type="ECO:0000259" key="2">
    <source>
        <dbReference type="Pfam" id="PF22725"/>
    </source>
</evidence>
<proteinExistence type="predicted"/>
<dbReference type="GO" id="GO:0000166">
    <property type="term" value="F:nucleotide binding"/>
    <property type="evidence" value="ECO:0007669"/>
    <property type="project" value="InterPro"/>
</dbReference>
<dbReference type="Pfam" id="PF01408">
    <property type="entry name" value="GFO_IDH_MocA"/>
    <property type="match status" value="1"/>
</dbReference>
<evidence type="ECO:0000313" key="3">
    <source>
        <dbReference type="EMBL" id="OIQ73130.1"/>
    </source>
</evidence>
<dbReference type="EMBL" id="MLJW01002991">
    <property type="protein sequence ID" value="OIQ73130.1"/>
    <property type="molecule type" value="Genomic_DNA"/>
</dbReference>
<feature type="domain" description="Gfo/Idh/MocA-like oxidoreductase N-terminal" evidence="1">
    <location>
        <begin position="6"/>
        <end position="123"/>
    </location>
</feature>
<dbReference type="SUPFAM" id="SSF51735">
    <property type="entry name" value="NAD(P)-binding Rossmann-fold domains"/>
    <property type="match status" value="1"/>
</dbReference>
<dbReference type="SUPFAM" id="SSF55347">
    <property type="entry name" value="Glyceraldehyde-3-phosphate dehydrogenase-like, C-terminal domain"/>
    <property type="match status" value="1"/>
</dbReference>
<comment type="caution">
    <text evidence="3">The sequence shown here is derived from an EMBL/GenBank/DDBJ whole genome shotgun (WGS) entry which is preliminary data.</text>
</comment>
<protein>
    <submittedName>
        <fullName evidence="3">Putative 4,5-dihydroxyphthalate dehydrogenase</fullName>
        <ecNumber evidence="3">1.-.-.-</ecNumber>
    </submittedName>
</protein>
<gene>
    <name evidence="3" type="primary">pht4</name>
    <name evidence="3" type="ORF">GALL_452360</name>
</gene>
<dbReference type="InterPro" id="IPR051317">
    <property type="entry name" value="Gfo/Idh/MocA_oxidoreduct"/>
</dbReference>
<dbReference type="Gene3D" id="3.30.360.10">
    <property type="entry name" value="Dihydrodipicolinate Reductase, domain 2"/>
    <property type="match status" value="1"/>
</dbReference>
<sequence length="392" mass="43053">MSERLKLGVIGLGRAFTVMLPTFVSHPLIAMVAASDPRSDARERFAAEFGAKVFADAVALCADPEVQAVYVASPHQFHVDHVKLAAAHRKHVLVEKPMALTTDNCREMIAAARQAGIKLLVGHSHSYDLPYLRTRDMIRTGAYGRVRMINAMNFTDFLYRPRRPEELDTRSGGGVVFSQAAHQVDIVRLLAGAKAQSVRAFPGSWDPKRPTEGAYNAQIKFDDGSFASLTYSGYAHIDTDEFMGWSGELGQKRDGDSTYGRARQALRNAKTVAEEIDMKNRRAYGPSGRDAFGVAADIAHNHFGLVVVSCERADLRPMPQAVMVYGDETRHVEELPPPKIPRAEVVNELYDAVVLGRPPLHSGEWGLATLEICLAILASAESGRAIDLHHQV</sequence>
<evidence type="ECO:0000259" key="1">
    <source>
        <dbReference type="Pfam" id="PF01408"/>
    </source>
</evidence>
<dbReference type="InterPro" id="IPR036291">
    <property type="entry name" value="NAD(P)-bd_dom_sf"/>
</dbReference>
<accession>A0A1J5PPQ2</accession>
<dbReference type="PANTHER" id="PTHR43708:SF8">
    <property type="entry name" value="OXIDOREDUCTASE"/>
    <property type="match status" value="1"/>
</dbReference>
<feature type="domain" description="GFO/IDH/MocA-like oxidoreductase" evidence="2">
    <location>
        <begin position="131"/>
        <end position="238"/>
    </location>
</feature>
<dbReference type="AlphaFoldDB" id="A0A1J5PPQ2"/>
<dbReference type="InterPro" id="IPR000683">
    <property type="entry name" value="Gfo/Idh/MocA-like_OxRdtase_N"/>
</dbReference>
<dbReference type="PANTHER" id="PTHR43708">
    <property type="entry name" value="CONSERVED EXPRESSED OXIDOREDUCTASE (EUROFUNG)"/>
    <property type="match status" value="1"/>
</dbReference>
<reference evidence="3" key="1">
    <citation type="submission" date="2016-10" db="EMBL/GenBank/DDBJ databases">
        <title>Sequence of Gallionella enrichment culture.</title>
        <authorList>
            <person name="Poehlein A."/>
            <person name="Muehling M."/>
            <person name="Daniel R."/>
        </authorList>
    </citation>
    <scope>NUCLEOTIDE SEQUENCE</scope>
</reference>
<name>A0A1J5PPQ2_9ZZZZ</name>
<keyword evidence="3" id="KW-0560">Oxidoreductase</keyword>
<dbReference type="Gene3D" id="3.40.50.720">
    <property type="entry name" value="NAD(P)-binding Rossmann-like Domain"/>
    <property type="match status" value="1"/>
</dbReference>
<dbReference type="Pfam" id="PF22725">
    <property type="entry name" value="GFO_IDH_MocA_C3"/>
    <property type="match status" value="1"/>
</dbReference>
<dbReference type="EC" id="1.-.-.-" evidence="3"/>
<dbReference type="GO" id="GO:0016491">
    <property type="term" value="F:oxidoreductase activity"/>
    <property type="evidence" value="ECO:0007669"/>
    <property type="project" value="UniProtKB-KW"/>
</dbReference>